<dbReference type="Pfam" id="PF14301">
    <property type="entry name" value="DUF4376"/>
    <property type="match status" value="1"/>
</dbReference>
<accession>A0ABY0XMW0</accession>
<protein>
    <recommendedName>
        <fullName evidence="1">DUF4376 domain-containing protein</fullName>
    </recommendedName>
</protein>
<proteinExistence type="predicted"/>
<organism evidence="2 3">
    <name type="scientific">Pseudomonas mohnii</name>
    <dbReference type="NCBI Taxonomy" id="395600"/>
    <lineage>
        <taxon>Bacteria</taxon>
        <taxon>Pseudomonadati</taxon>
        <taxon>Pseudomonadota</taxon>
        <taxon>Gammaproteobacteria</taxon>
        <taxon>Pseudomonadales</taxon>
        <taxon>Pseudomonadaceae</taxon>
        <taxon>Pseudomonas</taxon>
    </lineage>
</organism>
<gene>
    <name evidence="2" type="ORF">SAMN05216205_0413</name>
</gene>
<name>A0ABY0XMW0_9PSED</name>
<dbReference type="Proteomes" id="UP000199665">
    <property type="component" value="Unassembled WGS sequence"/>
</dbReference>
<dbReference type="InterPro" id="IPR025484">
    <property type="entry name" value="DUF4376"/>
</dbReference>
<dbReference type="EMBL" id="FNRV01000001">
    <property type="protein sequence ID" value="SEB70907.1"/>
    <property type="molecule type" value="Genomic_DNA"/>
</dbReference>
<comment type="caution">
    <text evidence="2">The sequence shown here is derived from an EMBL/GenBank/DDBJ whole genome shotgun (WGS) entry which is preliminary data.</text>
</comment>
<keyword evidence="3" id="KW-1185">Reference proteome</keyword>
<evidence type="ECO:0000313" key="2">
    <source>
        <dbReference type="EMBL" id="SEB70907.1"/>
    </source>
</evidence>
<evidence type="ECO:0000313" key="3">
    <source>
        <dbReference type="Proteomes" id="UP000199665"/>
    </source>
</evidence>
<evidence type="ECO:0000259" key="1">
    <source>
        <dbReference type="Pfam" id="PF14301"/>
    </source>
</evidence>
<sequence length="125" mass="13587">MTAAEKAARDVLIAAEWVGRIADRRYAAETSGTVVSGHADRHRRPQQDTHQCCCALGVPKNDYVLRWKNSEGFVDLPAVQVLAIADAVSEHVQLCFDREDALLVAVADGSITAEMVEEGGLIKKL</sequence>
<reference evidence="2 3" key="1">
    <citation type="submission" date="2016-10" db="EMBL/GenBank/DDBJ databases">
        <authorList>
            <person name="Varghese N."/>
            <person name="Submissions S."/>
        </authorList>
    </citation>
    <scope>NUCLEOTIDE SEQUENCE [LARGE SCALE GENOMIC DNA]</scope>
    <source>
        <strain evidence="2 3">DSM 18327</strain>
    </source>
</reference>
<feature type="domain" description="DUF4376" evidence="1">
    <location>
        <begin position="20"/>
        <end position="112"/>
    </location>
</feature>